<reference evidence="3 4" key="1">
    <citation type="submission" date="2025-05" db="UniProtKB">
        <authorList>
            <consortium name="RefSeq"/>
        </authorList>
    </citation>
    <scope>IDENTIFICATION</scope>
</reference>
<dbReference type="Pfam" id="PF01019">
    <property type="entry name" value="G_glu_transpept"/>
    <property type="match status" value="1"/>
</dbReference>
<dbReference type="RefSeq" id="XP_065663085.1">
    <property type="nucleotide sequence ID" value="XM_065807013.1"/>
</dbReference>
<dbReference type="GeneID" id="100204795"/>
<dbReference type="Proteomes" id="UP001652625">
    <property type="component" value="Chromosome 10"/>
</dbReference>
<dbReference type="PRINTS" id="PR01210">
    <property type="entry name" value="GGTRANSPTASE"/>
</dbReference>
<dbReference type="RefSeq" id="XP_065663086.1">
    <property type="nucleotide sequence ID" value="XM_065807014.1"/>
</dbReference>
<proteinExistence type="predicted"/>
<dbReference type="Gene3D" id="1.10.246.130">
    <property type="match status" value="1"/>
</dbReference>
<dbReference type="RefSeq" id="XP_065663084.1">
    <property type="nucleotide sequence ID" value="XM_065807012.1"/>
</dbReference>
<dbReference type="SUPFAM" id="SSF56235">
    <property type="entry name" value="N-terminal nucleophile aminohydrolases (Ntn hydrolases)"/>
    <property type="match status" value="1"/>
</dbReference>
<evidence type="ECO:0000313" key="6">
    <source>
        <dbReference type="RefSeq" id="XP_065663086.1"/>
    </source>
</evidence>
<dbReference type="NCBIfam" id="TIGR00066">
    <property type="entry name" value="g_glut_trans"/>
    <property type="match status" value="1"/>
</dbReference>
<protein>
    <submittedName>
        <fullName evidence="3 4">Glutathione hydrolase 1 proenzyme</fullName>
    </submittedName>
</protein>
<gene>
    <name evidence="3 4 5 6" type="primary">LOC100204795</name>
</gene>
<dbReference type="PANTHER" id="PTHR11686">
    <property type="entry name" value="GAMMA GLUTAMYL TRANSPEPTIDASE"/>
    <property type="match status" value="1"/>
</dbReference>
<dbReference type="Gene3D" id="3.60.20.40">
    <property type="match status" value="1"/>
</dbReference>
<dbReference type="RefSeq" id="XP_065663083.1">
    <property type="nucleotide sequence ID" value="XM_065807011.1"/>
</dbReference>
<keyword evidence="1" id="KW-1133">Transmembrane helix</keyword>
<evidence type="ECO:0000256" key="1">
    <source>
        <dbReference type="SAM" id="Phobius"/>
    </source>
</evidence>
<evidence type="ECO:0000313" key="4">
    <source>
        <dbReference type="RefSeq" id="XP_065663084.1"/>
    </source>
</evidence>
<organism evidence="2 3">
    <name type="scientific">Hydra vulgaris</name>
    <name type="common">Hydra</name>
    <name type="synonym">Hydra attenuata</name>
    <dbReference type="NCBI Taxonomy" id="6087"/>
    <lineage>
        <taxon>Eukaryota</taxon>
        <taxon>Metazoa</taxon>
        <taxon>Cnidaria</taxon>
        <taxon>Hydrozoa</taxon>
        <taxon>Hydroidolina</taxon>
        <taxon>Anthoathecata</taxon>
        <taxon>Aplanulata</taxon>
        <taxon>Hydridae</taxon>
        <taxon>Hydra</taxon>
    </lineage>
</organism>
<keyword evidence="2" id="KW-1185">Reference proteome</keyword>
<dbReference type="InterPro" id="IPR000101">
    <property type="entry name" value="GGT_peptidase"/>
</dbReference>
<keyword evidence="3 4" id="KW-0378">Hydrolase</keyword>
<dbReference type="InterPro" id="IPR029055">
    <property type="entry name" value="Ntn_hydrolases_N"/>
</dbReference>
<keyword evidence="1" id="KW-0812">Transmembrane</keyword>
<dbReference type="InterPro" id="IPR043138">
    <property type="entry name" value="GGT_lsub"/>
</dbReference>
<name>A0ABM4CMN8_HYDVU</name>
<evidence type="ECO:0000313" key="2">
    <source>
        <dbReference type="Proteomes" id="UP001652625"/>
    </source>
</evidence>
<accession>A0ABM4CMN8</accession>
<feature type="transmembrane region" description="Helical" evidence="1">
    <location>
        <begin position="5"/>
        <end position="26"/>
    </location>
</feature>
<keyword evidence="1" id="KW-0472">Membrane</keyword>
<dbReference type="InterPro" id="IPR043137">
    <property type="entry name" value="GGT_ssub_C"/>
</dbReference>
<evidence type="ECO:0000313" key="3">
    <source>
        <dbReference type="RefSeq" id="XP_065663083.1"/>
    </source>
</evidence>
<dbReference type="GO" id="GO:0016787">
    <property type="term" value="F:hydrolase activity"/>
    <property type="evidence" value="ECO:0007669"/>
    <property type="project" value="UniProtKB-KW"/>
</dbReference>
<dbReference type="PANTHER" id="PTHR11686:SF9">
    <property type="entry name" value="RE13973P"/>
    <property type="match status" value="1"/>
</dbReference>
<sequence length="586" mass="64370">MKLKIVISLISLIVVVAVIVIVVVVVKNNKTSGNQVNKNSTNEVNPNKASLYSKAAVASDAKVCSKVGKDILLKNGSAVDATVATLICIGLVNMHSCGLGGGGFMNVYERKTKKSFIYDFRETAPAAANETMFINASSTEGALAAGVPGNVKGLYYVHTKHGKLPWRELVQPTIDLARKGFELTNATYLSTVSLKSKIEERPNLRKLFIKPDGTWMKAGENFTNPILANTLETIRDNPEDFYNGGLAEQFVKDIQNEGGIITLDDMKNYTVVERQPLITEINGLKYYLMPPPGSATVVAMTLNILKGFNLTAKDYDTEEKKIKVMHKFIEALKFSYARRPLLGDPGFINTTEVTDAMLNQTFAEILRKRIKENETYFNESFYGGYYAQNQMPYGTSHVSVLAENGDAVAATDTINAIFGGLVRSNKTGIIYNNEMDDFSSPSLMNKWGYYPSKANYIKPGKRPLSSMSPIIVVDSLGDVIMVVGGSGGSRIISGTTFTLFRKLFLDMELGEAIVEERVHTHLSPNEVYITEKYPISQAMQDGLKKLGHKLTTSTLWVAVQAVYRKAAGEQISAKSDPRKGGFPDGY</sequence>
<evidence type="ECO:0000313" key="5">
    <source>
        <dbReference type="RefSeq" id="XP_065663085.1"/>
    </source>
</evidence>